<evidence type="ECO:0000259" key="5">
    <source>
        <dbReference type="PROSITE" id="PS50977"/>
    </source>
</evidence>
<dbReference type="InterPro" id="IPR009057">
    <property type="entry name" value="Homeodomain-like_sf"/>
</dbReference>
<evidence type="ECO:0000256" key="2">
    <source>
        <dbReference type="ARBA" id="ARBA00023125"/>
    </source>
</evidence>
<dbReference type="InterPro" id="IPR011075">
    <property type="entry name" value="TetR_C"/>
</dbReference>
<accession>A0A1C3UQX5</accession>
<evidence type="ECO:0000313" key="6">
    <source>
        <dbReference type="EMBL" id="SCB17858.1"/>
    </source>
</evidence>
<reference evidence="7" key="1">
    <citation type="submission" date="2016-08" db="EMBL/GenBank/DDBJ databases">
        <authorList>
            <person name="Varghese N."/>
            <person name="Submissions Spin"/>
        </authorList>
    </citation>
    <scope>NUCLEOTIDE SEQUENCE [LARGE SCALE GENOMIC DNA]</scope>
    <source>
        <strain evidence="7">HAMBI 2975</strain>
    </source>
</reference>
<dbReference type="Pfam" id="PF00440">
    <property type="entry name" value="TetR_N"/>
    <property type="match status" value="1"/>
</dbReference>
<dbReference type="PROSITE" id="PS50977">
    <property type="entry name" value="HTH_TETR_2"/>
    <property type="match status" value="1"/>
</dbReference>
<dbReference type="GO" id="GO:0003677">
    <property type="term" value="F:DNA binding"/>
    <property type="evidence" value="ECO:0007669"/>
    <property type="project" value="UniProtKB-UniRule"/>
</dbReference>
<feature type="DNA-binding region" description="H-T-H motif" evidence="4">
    <location>
        <begin position="37"/>
        <end position="56"/>
    </location>
</feature>
<gene>
    <name evidence="6" type="ORF">GA0061103_2492</name>
</gene>
<dbReference type="AlphaFoldDB" id="A0A1C3UQX5"/>
<dbReference type="EMBL" id="FMAG01000002">
    <property type="protein sequence ID" value="SCB17858.1"/>
    <property type="molecule type" value="Genomic_DNA"/>
</dbReference>
<protein>
    <submittedName>
        <fullName evidence="6">Transcriptional regulator, TetR family</fullName>
    </submittedName>
</protein>
<dbReference type="Gene3D" id="1.10.10.60">
    <property type="entry name" value="Homeodomain-like"/>
    <property type="match status" value="1"/>
</dbReference>
<sequence>MGYRENPRPGGRSARVQAAVHQSVRDMLATMDRADVTIPLIAQRANVTPSTIYRRWGDLQELLADVAAARLRPEGEPARIGSAREDLEAWVEQYADEMASGVGRQMLRDILAAADSANAEKCGTYTRYQLSVFIARAEACGEPFPTLVELMDHVISPIIYRILFDQVPDPDYVRKLVAKVMRESPVSA</sequence>
<keyword evidence="7" id="KW-1185">Reference proteome</keyword>
<proteinExistence type="predicted"/>
<name>A0A1C3UQX5_9HYPH</name>
<dbReference type="Gene3D" id="1.10.357.10">
    <property type="entry name" value="Tetracycline Repressor, domain 2"/>
    <property type="match status" value="1"/>
</dbReference>
<dbReference type="Proteomes" id="UP000199101">
    <property type="component" value="Unassembled WGS sequence"/>
</dbReference>
<keyword evidence="3" id="KW-0804">Transcription</keyword>
<dbReference type="STRING" id="410764.GA0061103_2492"/>
<dbReference type="OrthoDB" id="9796019at2"/>
<dbReference type="Pfam" id="PF16859">
    <property type="entry name" value="TetR_C_11"/>
    <property type="match status" value="1"/>
</dbReference>
<dbReference type="InterPro" id="IPR001647">
    <property type="entry name" value="HTH_TetR"/>
</dbReference>
<dbReference type="SUPFAM" id="SSF46689">
    <property type="entry name" value="Homeodomain-like"/>
    <property type="match status" value="1"/>
</dbReference>
<dbReference type="InterPro" id="IPR036271">
    <property type="entry name" value="Tet_transcr_reg_TetR-rel_C_sf"/>
</dbReference>
<evidence type="ECO:0000313" key="7">
    <source>
        <dbReference type="Proteomes" id="UP000199101"/>
    </source>
</evidence>
<organism evidence="6 7">
    <name type="scientific">Rhizobium multihospitium</name>
    <dbReference type="NCBI Taxonomy" id="410764"/>
    <lineage>
        <taxon>Bacteria</taxon>
        <taxon>Pseudomonadati</taxon>
        <taxon>Pseudomonadota</taxon>
        <taxon>Alphaproteobacteria</taxon>
        <taxon>Hyphomicrobiales</taxon>
        <taxon>Rhizobiaceae</taxon>
        <taxon>Rhizobium/Agrobacterium group</taxon>
        <taxon>Rhizobium</taxon>
    </lineage>
</organism>
<evidence type="ECO:0000256" key="1">
    <source>
        <dbReference type="ARBA" id="ARBA00023015"/>
    </source>
</evidence>
<evidence type="ECO:0000256" key="4">
    <source>
        <dbReference type="PROSITE-ProRule" id="PRU00335"/>
    </source>
</evidence>
<dbReference type="RefSeq" id="WP_092708999.1">
    <property type="nucleotide sequence ID" value="NZ_FMAG01000002.1"/>
</dbReference>
<keyword evidence="2 4" id="KW-0238">DNA-binding</keyword>
<keyword evidence="1" id="KW-0805">Transcription regulation</keyword>
<evidence type="ECO:0000256" key="3">
    <source>
        <dbReference type="ARBA" id="ARBA00023163"/>
    </source>
</evidence>
<dbReference type="SUPFAM" id="SSF48498">
    <property type="entry name" value="Tetracyclin repressor-like, C-terminal domain"/>
    <property type="match status" value="1"/>
</dbReference>
<feature type="domain" description="HTH tetR-type" evidence="5">
    <location>
        <begin position="14"/>
        <end position="74"/>
    </location>
</feature>